<comment type="caution">
    <text evidence="1">The sequence shown here is derived from an EMBL/GenBank/DDBJ whole genome shotgun (WGS) entry which is preliminary data.</text>
</comment>
<organism evidence="1 2">
    <name type="scientific">Quercus suber</name>
    <name type="common">Cork oak</name>
    <dbReference type="NCBI Taxonomy" id="58331"/>
    <lineage>
        <taxon>Eukaryota</taxon>
        <taxon>Viridiplantae</taxon>
        <taxon>Streptophyta</taxon>
        <taxon>Embryophyta</taxon>
        <taxon>Tracheophyta</taxon>
        <taxon>Spermatophyta</taxon>
        <taxon>Magnoliopsida</taxon>
        <taxon>eudicotyledons</taxon>
        <taxon>Gunneridae</taxon>
        <taxon>Pentapetalae</taxon>
        <taxon>rosids</taxon>
        <taxon>fabids</taxon>
        <taxon>Fagales</taxon>
        <taxon>Fagaceae</taxon>
        <taxon>Quercus</taxon>
    </lineage>
</organism>
<evidence type="ECO:0008006" key="3">
    <source>
        <dbReference type="Google" id="ProtNLM"/>
    </source>
</evidence>
<evidence type="ECO:0000313" key="1">
    <source>
        <dbReference type="EMBL" id="KAK7838889.1"/>
    </source>
</evidence>
<gene>
    <name evidence="1" type="ORF">CFP56_018997</name>
</gene>
<sequence>MNNLFGIIPPPIYNISSIYFFSITKN</sequence>
<protein>
    <recommendedName>
        <fullName evidence="3">Photosystem I subunit VIII</fullName>
    </recommendedName>
</protein>
<proteinExistence type="predicted"/>
<dbReference type="AlphaFoldDB" id="A0AAW0KKG2"/>
<keyword evidence="2" id="KW-1185">Reference proteome</keyword>
<dbReference type="EMBL" id="PKMF04000296">
    <property type="protein sequence ID" value="KAK7838889.1"/>
    <property type="molecule type" value="Genomic_DNA"/>
</dbReference>
<evidence type="ECO:0000313" key="2">
    <source>
        <dbReference type="Proteomes" id="UP000237347"/>
    </source>
</evidence>
<reference evidence="1 2" key="1">
    <citation type="journal article" date="2018" name="Sci. Data">
        <title>The draft genome sequence of cork oak.</title>
        <authorList>
            <person name="Ramos A.M."/>
            <person name="Usie A."/>
            <person name="Barbosa P."/>
            <person name="Barros P.M."/>
            <person name="Capote T."/>
            <person name="Chaves I."/>
            <person name="Simoes F."/>
            <person name="Abreu I."/>
            <person name="Carrasquinho I."/>
            <person name="Faro C."/>
            <person name="Guimaraes J.B."/>
            <person name="Mendonca D."/>
            <person name="Nobrega F."/>
            <person name="Rodrigues L."/>
            <person name="Saibo N.J.M."/>
            <person name="Varela M.C."/>
            <person name="Egas C."/>
            <person name="Matos J."/>
            <person name="Miguel C.M."/>
            <person name="Oliveira M.M."/>
            <person name="Ricardo C.P."/>
            <person name="Goncalves S."/>
        </authorList>
    </citation>
    <scope>NUCLEOTIDE SEQUENCE [LARGE SCALE GENOMIC DNA]</scope>
    <source>
        <strain evidence="2">cv. HL8</strain>
    </source>
</reference>
<accession>A0AAW0KKG2</accession>
<dbReference type="Proteomes" id="UP000237347">
    <property type="component" value="Unassembled WGS sequence"/>
</dbReference>
<name>A0AAW0KKG2_QUESU</name>